<comment type="caution">
    <text evidence="2">The sequence shown here is derived from an EMBL/GenBank/DDBJ whole genome shotgun (WGS) entry which is preliminary data.</text>
</comment>
<evidence type="ECO:0000313" key="3">
    <source>
        <dbReference type="Proteomes" id="UP000266861"/>
    </source>
</evidence>
<protein>
    <submittedName>
        <fullName evidence="2">Uncharacterized protein</fullName>
    </submittedName>
</protein>
<dbReference type="AlphaFoldDB" id="A0A397GJA3"/>
<organism evidence="2 3">
    <name type="scientific">Diversispora epigaea</name>
    <dbReference type="NCBI Taxonomy" id="1348612"/>
    <lineage>
        <taxon>Eukaryota</taxon>
        <taxon>Fungi</taxon>
        <taxon>Fungi incertae sedis</taxon>
        <taxon>Mucoromycota</taxon>
        <taxon>Glomeromycotina</taxon>
        <taxon>Glomeromycetes</taxon>
        <taxon>Diversisporales</taxon>
        <taxon>Diversisporaceae</taxon>
        <taxon>Diversispora</taxon>
    </lineage>
</organism>
<sequence length="110" mass="13068">MFVKILINKDKNKYIKIKDKIEKTSILTKKNNGKDIKTKSDKKKTPISTNKNKGEELITIDEETFITPELKEVYKKLDRRMKERYHKCKTNEGKIVLLETIRYHNQKGDI</sequence>
<accession>A0A397GJA3</accession>
<evidence type="ECO:0000256" key="1">
    <source>
        <dbReference type="SAM" id="MobiDB-lite"/>
    </source>
</evidence>
<proteinExistence type="predicted"/>
<feature type="region of interest" description="Disordered" evidence="1">
    <location>
        <begin position="32"/>
        <end position="51"/>
    </location>
</feature>
<name>A0A397GJA3_9GLOM</name>
<dbReference type="OrthoDB" id="2463785at2759"/>
<evidence type="ECO:0000313" key="2">
    <source>
        <dbReference type="EMBL" id="RHZ51055.1"/>
    </source>
</evidence>
<dbReference type="EMBL" id="PQFF01000423">
    <property type="protein sequence ID" value="RHZ51055.1"/>
    <property type="molecule type" value="Genomic_DNA"/>
</dbReference>
<keyword evidence="3" id="KW-1185">Reference proteome</keyword>
<dbReference type="Proteomes" id="UP000266861">
    <property type="component" value="Unassembled WGS sequence"/>
</dbReference>
<reference evidence="2 3" key="1">
    <citation type="submission" date="2018-08" db="EMBL/GenBank/DDBJ databases">
        <title>Genome and evolution of the arbuscular mycorrhizal fungus Diversispora epigaea (formerly Glomus versiforme) and its bacterial endosymbionts.</title>
        <authorList>
            <person name="Sun X."/>
            <person name="Fei Z."/>
            <person name="Harrison M."/>
        </authorList>
    </citation>
    <scope>NUCLEOTIDE SEQUENCE [LARGE SCALE GENOMIC DNA]</scope>
    <source>
        <strain evidence="2 3">IT104</strain>
    </source>
</reference>
<gene>
    <name evidence="2" type="ORF">Glove_485g10</name>
</gene>